<reference evidence="1 2" key="1">
    <citation type="journal article" date="2016" name="Virology">
        <title>The genomic content and context of auxiliary metabolic genes in marine cyanomyoviruses.</title>
        <authorList>
            <person name="Crummett L.T."/>
            <person name="Puxty R.J."/>
            <person name="Weihe C."/>
            <person name="Marston M.F."/>
            <person name="Martiny J.B."/>
        </authorList>
    </citation>
    <scope>NUCLEOTIDE SEQUENCE [LARGE SCALE GENOMIC DNA]</scope>
    <source>
        <strain evidence="1">0310NB44</strain>
    </source>
</reference>
<evidence type="ECO:0000313" key="2">
    <source>
        <dbReference type="Proteomes" id="UP000241089"/>
    </source>
</evidence>
<dbReference type="EMBL" id="KU686208">
    <property type="protein sequence ID" value="AOV61102.1"/>
    <property type="molecule type" value="Genomic_DNA"/>
</dbReference>
<gene>
    <name evidence="1" type="ORF">N440310_056</name>
</gene>
<accession>A0A1D8KR55</accession>
<sequence length="67" mass="7655">MLWTDRNGKMHSTTNLLPQTNTDEFIENCKEVSTITGNLNLFEEMFGEDPYNERGQDSAFMDDTFGG</sequence>
<evidence type="ECO:0000313" key="1">
    <source>
        <dbReference type="EMBL" id="AOV61102.1"/>
    </source>
</evidence>
<proteinExistence type="predicted"/>
<name>A0A1D8KR55_9CAUD</name>
<dbReference type="Proteomes" id="UP000241089">
    <property type="component" value="Segment"/>
</dbReference>
<organism evidence="1 2">
    <name type="scientific">Synechococcus phage S-CAM22</name>
    <dbReference type="NCBI Taxonomy" id="1883365"/>
    <lineage>
        <taxon>Viruses</taxon>
        <taxon>Duplodnaviria</taxon>
        <taxon>Heunggongvirae</taxon>
        <taxon>Uroviricota</taxon>
        <taxon>Caudoviricetes</taxon>
        <taxon>Pantevenvirales</taxon>
        <taxon>Kyanoviridae</taxon>
        <taxon>Alisovirus</taxon>
        <taxon>Alisovirus socal22</taxon>
    </lineage>
</organism>
<protein>
    <submittedName>
        <fullName evidence="1">Uncharacterized protein</fullName>
    </submittedName>
</protein>